<evidence type="ECO:0000313" key="3">
    <source>
        <dbReference type="EMBL" id="PWV01383.1"/>
    </source>
</evidence>
<dbReference type="VEuPathDB" id="TriTrypDB:TCSYLVIO_006034"/>
<feature type="compositionally biased region" description="Low complexity" evidence="2">
    <location>
        <begin position="54"/>
        <end position="67"/>
    </location>
</feature>
<sequence length="544" mass="59219">MYPKNKPLPPEAASRAACLSIKKENEKAKQAASGIGVSGLSANSGRKGQSEENSTAASSPHHSSRSSGLPKQNSRNSPKLPMPPSYLDSLKGSPLYESNFINDGVFNGGANTVSQGNGVFNSNKNHMFLPNSILPPPYEISSAGSNGMVDGKSYDYYCGRGAFPPAPMMMPPTSHHVPAPGMSAEGAYFEGHQMHGFTAPPMHSIPPPPLPQSQPPIPWSMQEKKNPNPNVSQGMSMEPPCYNAPNGRGMHGQASYFYAPNNQNGTQGKYRRNNLHSSNSSREKGGNMRTTEDSQGERGSEKSDARQKAIDDLHTRQLSMESNFLTQVQEKHDEGRQQQDLSLASWRENRSHSCLQHRQCVSLLVQVIVVLLERITEARSALRGSKAVSGDAVVSNSVSSLDTREVTVSAEVQQEEDLLTLKEQLNELQDVLSNLQEEGVGMEPNRRRLLDGIMAFPQLLPLSTAWFNNLEESTSSSSDGKPLTEEKFTISREVASEVKALMKALDFETTRPITLSLVAPSFFSLNASPHATVLKKNTTPSTSD</sequence>
<comment type="caution">
    <text evidence="3">The sequence shown here is derived from an EMBL/GenBank/DDBJ whole genome shotgun (WGS) entry which is preliminary data.</text>
</comment>
<dbReference type="VEuPathDB" id="TriTrypDB:TCDM_00567"/>
<dbReference type="VEuPathDB" id="TriTrypDB:C3747_18g326"/>
<dbReference type="VEuPathDB" id="TriTrypDB:TcG_01150"/>
<dbReference type="VEuPathDB" id="TriTrypDB:BCY84_18560"/>
<dbReference type="VEuPathDB" id="TriTrypDB:TcCLB.507031.179"/>
<protein>
    <submittedName>
        <fullName evidence="3">Uncharacterized protein</fullName>
    </submittedName>
</protein>
<proteinExistence type="predicted"/>
<feature type="compositionally biased region" description="Basic and acidic residues" evidence="2">
    <location>
        <begin position="281"/>
        <end position="308"/>
    </location>
</feature>
<feature type="compositionally biased region" description="Pro residues" evidence="2">
    <location>
        <begin position="206"/>
        <end position="218"/>
    </location>
</feature>
<evidence type="ECO:0000313" key="4">
    <source>
        <dbReference type="Proteomes" id="UP000246121"/>
    </source>
</evidence>
<dbReference type="VEuPathDB" id="TriTrypDB:TcBrA4_0086090"/>
<reference evidence="3 4" key="1">
    <citation type="journal article" date="2018" name="Microb. Genom.">
        <title>Expanding an expanded genome: long-read sequencing of Trypanosoma cruzi.</title>
        <authorList>
            <person name="Berna L."/>
            <person name="Rodriguez M."/>
            <person name="Chiribao M.L."/>
            <person name="Parodi-Talice A."/>
            <person name="Pita S."/>
            <person name="Rijo G."/>
            <person name="Alvarez-Valin F."/>
            <person name="Robello C."/>
        </authorList>
    </citation>
    <scope>NUCLEOTIDE SEQUENCE [LARGE SCALE GENOMIC DNA]</scope>
    <source>
        <strain evidence="3 4">Dm28c</strain>
    </source>
</reference>
<dbReference type="EMBL" id="PRFA01000004">
    <property type="protein sequence ID" value="PWV01383.1"/>
    <property type="molecule type" value="Genomic_DNA"/>
</dbReference>
<dbReference type="VEuPathDB" id="TriTrypDB:TcCL_ESM00715"/>
<dbReference type="VEuPathDB" id="TriTrypDB:Tc_MARK_4741"/>
<gene>
    <name evidence="3" type="ORF">C4B63_4g471</name>
</gene>
<dbReference type="Proteomes" id="UP000246121">
    <property type="component" value="Unassembled WGS sequence"/>
</dbReference>
<evidence type="ECO:0000256" key="2">
    <source>
        <dbReference type="SAM" id="MobiDB-lite"/>
    </source>
</evidence>
<evidence type="ECO:0000256" key="1">
    <source>
        <dbReference type="SAM" id="Coils"/>
    </source>
</evidence>
<dbReference type="VEuPathDB" id="TriTrypDB:ECC02_003162"/>
<organism evidence="3 4">
    <name type="scientific">Trypanosoma cruzi</name>
    <dbReference type="NCBI Taxonomy" id="5693"/>
    <lineage>
        <taxon>Eukaryota</taxon>
        <taxon>Discoba</taxon>
        <taxon>Euglenozoa</taxon>
        <taxon>Kinetoplastea</taxon>
        <taxon>Metakinetoplastina</taxon>
        <taxon>Trypanosomatida</taxon>
        <taxon>Trypanosomatidae</taxon>
        <taxon>Trypanosoma</taxon>
        <taxon>Schizotrypanum</taxon>
    </lineage>
</organism>
<accession>A0A2V2W100</accession>
<keyword evidence="1" id="KW-0175">Coiled coil</keyword>
<feature type="coiled-coil region" evidence="1">
    <location>
        <begin position="411"/>
        <end position="438"/>
    </location>
</feature>
<dbReference type="VEuPathDB" id="TriTrypDB:TcCLB.506505.10"/>
<feature type="region of interest" description="Disordered" evidence="2">
    <location>
        <begin position="206"/>
        <end position="308"/>
    </location>
</feature>
<dbReference type="AlphaFoldDB" id="A0A2V2W100"/>
<dbReference type="VEuPathDB" id="TriTrypDB:C4B63_4g471"/>
<feature type="region of interest" description="Disordered" evidence="2">
    <location>
        <begin position="24"/>
        <end position="88"/>
    </location>
</feature>
<feature type="compositionally biased region" description="Polar residues" evidence="2">
    <location>
        <begin position="40"/>
        <end position="53"/>
    </location>
</feature>
<name>A0A2V2W100_TRYCR</name>